<evidence type="ECO:0000256" key="3">
    <source>
        <dbReference type="SAM" id="MobiDB-lite"/>
    </source>
</evidence>
<keyword evidence="1" id="KW-0677">Repeat</keyword>
<organism evidence="6 7">
    <name type="scientific">Candidatus Kutchimonas denitrificans</name>
    <dbReference type="NCBI Taxonomy" id="3056748"/>
    <lineage>
        <taxon>Bacteria</taxon>
        <taxon>Pseudomonadati</taxon>
        <taxon>Gemmatimonadota</taxon>
        <taxon>Gemmatimonadia</taxon>
        <taxon>Candidatus Palauibacterales</taxon>
        <taxon>Candidatus Palauibacteraceae</taxon>
        <taxon>Candidatus Kutchimonas</taxon>
    </lineage>
</organism>
<dbReference type="CDD" id="cd15482">
    <property type="entry name" value="Sialidase_non-viral"/>
    <property type="match status" value="2"/>
</dbReference>
<keyword evidence="6" id="KW-0378">Hydrolase</keyword>
<feature type="chain" id="PRO_5041919978" evidence="4">
    <location>
        <begin position="30"/>
        <end position="1034"/>
    </location>
</feature>
<feature type="coiled-coil region" evidence="2">
    <location>
        <begin position="975"/>
        <end position="1002"/>
    </location>
</feature>
<feature type="region of interest" description="Disordered" evidence="3">
    <location>
        <begin position="1009"/>
        <end position="1034"/>
    </location>
</feature>
<evidence type="ECO:0000256" key="4">
    <source>
        <dbReference type="SAM" id="SignalP"/>
    </source>
</evidence>
<dbReference type="SUPFAM" id="SSF110296">
    <property type="entry name" value="Oligoxyloglucan reducing end-specific cellobiohydrolase"/>
    <property type="match status" value="1"/>
</dbReference>
<dbReference type="Proteomes" id="UP000702544">
    <property type="component" value="Unassembled WGS sequence"/>
</dbReference>
<evidence type="ECO:0000256" key="2">
    <source>
        <dbReference type="SAM" id="Coils"/>
    </source>
</evidence>
<dbReference type="PANTHER" id="PTHR43739">
    <property type="entry name" value="XYLOGLUCANASE (EUROFUNG)"/>
    <property type="match status" value="1"/>
</dbReference>
<dbReference type="GO" id="GO:0010411">
    <property type="term" value="P:xyloglucan metabolic process"/>
    <property type="evidence" value="ECO:0007669"/>
    <property type="project" value="TreeGrafter"/>
</dbReference>
<evidence type="ECO:0000313" key="6">
    <source>
        <dbReference type="EMBL" id="NIR75884.1"/>
    </source>
</evidence>
<dbReference type="Pfam" id="PF15902">
    <property type="entry name" value="Sortilin-Vps10"/>
    <property type="match status" value="1"/>
</dbReference>
<evidence type="ECO:0000313" key="7">
    <source>
        <dbReference type="Proteomes" id="UP000702544"/>
    </source>
</evidence>
<feature type="domain" description="Sortilin N-terminal" evidence="5">
    <location>
        <begin position="128"/>
        <end position="253"/>
    </location>
</feature>
<reference evidence="6 7" key="1">
    <citation type="submission" date="2020-01" db="EMBL/GenBank/DDBJ databases">
        <title>Genomes assembled from Gulf of Kutch pelagic sediment metagenomes.</title>
        <authorList>
            <person name="Chandrashekar M."/>
            <person name="Mahajan M.S."/>
            <person name="Dave K.J."/>
            <person name="Vatsa P."/>
            <person name="Nathani N.M."/>
        </authorList>
    </citation>
    <scope>NUCLEOTIDE SEQUENCE [LARGE SCALE GENOMIC DNA]</scope>
    <source>
        <strain evidence="6">KS3-K002</strain>
    </source>
</reference>
<dbReference type="InterPro" id="IPR036278">
    <property type="entry name" value="Sialidase_sf"/>
</dbReference>
<feature type="region of interest" description="Disordered" evidence="3">
    <location>
        <begin position="526"/>
        <end position="555"/>
    </location>
</feature>
<accession>A0AAE5CDJ2</accession>
<comment type="caution">
    <text evidence="6">The sequence shown here is derived from an EMBL/GenBank/DDBJ whole genome shotgun (WGS) entry which is preliminary data.</text>
</comment>
<evidence type="ECO:0000256" key="1">
    <source>
        <dbReference type="ARBA" id="ARBA00022737"/>
    </source>
</evidence>
<dbReference type="Gene3D" id="2.130.10.10">
    <property type="entry name" value="YVTN repeat-like/Quinoprotein amine dehydrogenase"/>
    <property type="match status" value="3"/>
</dbReference>
<dbReference type="InterPro" id="IPR052025">
    <property type="entry name" value="Xyloglucanase_GH74"/>
</dbReference>
<dbReference type="PANTHER" id="PTHR43739:SF5">
    <property type="entry name" value="EXO-ALPHA-SIALIDASE"/>
    <property type="match status" value="1"/>
</dbReference>
<dbReference type="InterPro" id="IPR031778">
    <property type="entry name" value="Sortilin_N"/>
</dbReference>
<dbReference type="InterPro" id="IPR015943">
    <property type="entry name" value="WD40/YVTN_repeat-like_dom_sf"/>
</dbReference>
<sequence length="1034" mass="114340">MSTRLKHIWRGWVLAAVACALPTIGQAQVAIESGTFAGLRARAIGPAVMSGRIAAIDAVADNPVVIYAGAATGGVWKSDDGGITFEPIFDDHTMSIGAVRIDPSNPDIIWVGTGESWTRNSVSVGDGVYKSTDGGDSWEYLGLEDSERIARIAVNPQNGDVAFVCATGHLWNSNEQRGVFRTTDGGATWEKVLYVDEDTGCSDITMDPHAPNILFAGMWEFRRWPWFFNSGGPGSGLYRSIDGGDTWQELTDGLPDGEKGRIAVAIAPSKPNVVYAVVEADTTALYRSNDMGASWENVNESFNVQVRPFYFAYVVPDPKDPEKVYKPGLSLTVSTDGGESFSNMFTSAFGGTPHSDHHALWINPRRTNELILGTDGGVYFSYDGGNTWRLSKALPVSQFYEISYDMEVPYNVYGGLQDNGTWRGPSQSPGGVQAKDWDLLFGGDGFHVFVDPADPDYIYVEYQGGNLQRITKTTGESKQIQPFSEEEEDELRFNWNTPIHVSPNNPGTLYIGAQYLFRTRDRGDSWTRVSPDLTTDDEDKQNQEESGGLTKDNSSAENHTTIYTISESPLDATVIWVGTDDGNLQVTRDDGANWTNTVGNVPDLPDNTWVTHVEAGKHDAGTAYVTFDGHKTGDMTTYVYRTRDFGRSWESLVTDNLEGYALVIEEDSENPDLLFLGTEFGLWISVDGGHSWARYETEFPKVGVRDLAIHSRDNDLIIGTHGRGIWILDDITPLRALTPEVLAAELAILPTGPNVQTIGGGQGAWFPGNDEFVGRNPSEAAAIVYYQAKRHIFGDMIVEVYDGDELITELAAGKVRGINRVDWPMRYPPPKMPPSTTLVPVFSGPLVPEGTYTFKIIKGRNTYEGEIELIADPRNPHSAEDRQLQQETALEIYDMLERLSYIVDVTIDLSEQARERAAELSGGAANRLEEYAEELEEWKGNYVAEEGGYATEQEKLREHLGNLFGSVNGYAGRPTDSELQRMAQLEAELAEAERQFAELTSEDELSRMQRDLEGSELEPLKVMTREEWEEEKES</sequence>
<dbReference type="AlphaFoldDB" id="A0AAE5CDJ2"/>
<feature type="signal peptide" evidence="4">
    <location>
        <begin position="1"/>
        <end position="29"/>
    </location>
</feature>
<keyword evidence="2" id="KW-0175">Coiled coil</keyword>
<dbReference type="EMBL" id="JAACAK010000098">
    <property type="protein sequence ID" value="NIR75884.1"/>
    <property type="molecule type" value="Genomic_DNA"/>
</dbReference>
<dbReference type="SUPFAM" id="SSF50939">
    <property type="entry name" value="Sialidases"/>
    <property type="match status" value="1"/>
</dbReference>
<gene>
    <name evidence="6" type="ORF">GWO12_12350</name>
</gene>
<dbReference type="GO" id="GO:0016787">
    <property type="term" value="F:hydrolase activity"/>
    <property type="evidence" value="ECO:0007669"/>
    <property type="project" value="UniProtKB-KW"/>
</dbReference>
<evidence type="ECO:0000259" key="5">
    <source>
        <dbReference type="Pfam" id="PF15902"/>
    </source>
</evidence>
<proteinExistence type="predicted"/>
<name>A0AAE5CDJ2_9BACT</name>
<protein>
    <submittedName>
        <fullName evidence="6">Glycosyl hydrolase</fullName>
    </submittedName>
</protein>
<keyword evidence="4" id="KW-0732">Signal</keyword>